<dbReference type="Pfam" id="PF07394">
    <property type="entry name" value="DUF1501"/>
    <property type="match status" value="1"/>
</dbReference>
<dbReference type="EMBL" id="CP036268">
    <property type="protein sequence ID" value="QDT35720.1"/>
    <property type="molecule type" value="Genomic_DNA"/>
</dbReference>
<accession>A0A517QVT2</accession>
<protein>
    <recommendedName>
        <fullName evidence="3">DUF1501 domain-containing protein</fullName>
    </recommendedName>
</protein>
<name>A0A517QVT2_9PLAN</name>
<dbReference type="InterPro" id="IPR017850">
    <property type="entry name" value="Alkaline_phosphatase_core_sf"/>
</dbReference>
<evidence type="ECO:0000313" key="2">
    <source>
        <dbReference type="Proteomes" id="UP000317318"/>
    </source>
</evidence>
<dbReference type="RefSeq" id="WP_145361991.1">
    <property type="nucleotide sequence ID" value="NZ_CP036268.1"/>
</dbReference>
<dbReference type="SUPFAM" id="SSF53649">
    <property type="entry name" value="Alkaline phosphatase-like"/>
    <property type="match status" value="1"/>
</dbReference>
<gene>
    <name evidence="1" type="ORF">Pan189_00730</name>
</gene>
<dbReference type="OrthoDB" id="127333at2"/>
<evidence type="ECO:0000313" key="1">
    <source>
        <dbReference type="EMBL" id="QDT35720.1"/>
    </source>
</evidence>
<dbReference type="InterPro" id="IPR006311">
    <property type="entry name" value="TAT_signal"/>
</dbReference>
<reference evidence="1 2" key="1">
    <citation type="submission" date="2019-02" db="EMBL/GenBank/DDBJ databases">
        <title>Deep-cultivation of Planctomycetes and their phenomic and genomic characterization uncovers novel biology.</title>
        <authorList>
            <person name="Wiegand S."/>
            <person name="Jogler M."/>
            <person name="Boedeker C."/>
            <person name="Pinto D."/>
            <person name="Vollmers J."/>
            <person name="Rivas-Marin E."/>
            <person name="Kohn T."/>
            <person name="Peeters S.H."/>
            <person name="Heuer A."/>
            <person name="Rast P."/>
            <person name="Oberbeckmann S."/>
            <person name="Bunk B."/>
            <person name="Jeske O."/>
            <person name="Meyerdierks A."/>
            <person name="Storesund J.E."/>
            <person name="Kallscheuer N."/>
            <person name="Luecker S."/>
            <person name="Lage O.M."/>
            <person name="Pohl T."/>
            <person name="Merkel B.J."/>
            <person name="Hornburger P."/>
            <person name="Mueller R.-W."/>
            <person name="Bruemmer F."/>
            <person name="Labrenz M."/>
            <person name="Spormann A.M."/>
            <person name="Op den Camp H."/>
            <person name="Overmann J."/>
            <person name="Amann R."/>
            <person name="Jetten M.S.M."/>
            <person name="Mascher T."/>
            <person name="Medema M.H."/>
            <person name="Devos D.P."/>
            <person name="Kaster A.-K."/>
            <person name="Ovreas L."/>
            <person name="Rohde M."/>
            <person name="Galperin M.Y."/>
            <person name="Jogler C."/>
        </authorList>
    </citation>
    <scope>NUCLEOTIDE SEQUENCE [LARGE SCALE GENOMIC DNA]</scope>
    <source>
        <strain evidence="1 2">Pan189</strain>
    </source>
</reference>
<keyword evidence="2" id="KW-1185">Reference proteome</keyword>
<dbReference type="InterPro" id="IPR010869">
    <property type="entry name" value="DUF1501"/>
</dbReference>
<organism evidence="1 2">
    <name type="scientific">Stratiformator vulcanicus</name>
    <dbReference type="NCBI Taxonomy" id="2527980"/>
    <lineage>
        <taxon>Bacteria</taxon>
        <taxon>Pseudomonadati</taxon>
        <taxon>Planctomycetota</taxon>
        <taxon>Planctomycetia</taxon>
        <taxon>Planctomycetales</taxon>
        <taxon>Planctomycetaceae</taxon>
        <taxon>Stratiformator</taxon>
    </lineage>
</organism>
<dbReference type="KEGG" id="svp:Pan189_00730"/>
<dbReference type="Proteomes" id="UP000317318">
    <property type="component" value="Chromosome"/>
</dbReference>
<dbReference type="PANTHER" id="PTHR43737:SF1">
    <property type="entry name" value="DUF1501 DOMAIN-CONTAINING PROTEIN"/>
    <property type="match status" value="1"/>
</dbReference>
<dbReference type="AlphaFoldDB" id="A0A517QVT2"/>
<sequence>MTKSFLHHSFSPLGRDFSRRSFLRTASATALASGALGFHNLATTHASELKRKHKSMILLWMQGAPSQFETFSPKPDHENGGGTEAIRTSVPGIEIASTWTETAKAMNDIALIRSMTNKEGNHQRATYQMHTGYVPSGSVKHPSLGANIAHRIAPDDFDLPSIVSIGGGRLGGGTTGTGPGFLGVEYEPFRVAQAGELPQNVALPTSPDRFIRRRSLLSQLDGEFAKRGAAQTVKDHGDIYAKAADLVLSPELKAFDLANEPQSLKDRYGDTDFGRGCLLARRLVESGVTYVEVNLGNWDTHSDNSEECATLSGQCDPAFATLIADLKDRGLLDDTLIVWAGEFGRTPRINARAGRDHFPRAFNAALAGCGVQGGQVIGATSAGGDNVTDRPVTVPDLFHSVCKALEVDMHSETMSPLGRPMKIVEGGAPVNELFS</sequence>
<dbReference type="PANTHER" id="PTHR43737">
    <property type="entry name" value="BLL7424 PROTEIN"/>
    <property type="match status" value="1"/>
</dbReference>
<evidence type="ECO:0008006" key="3">
    <source>
        <dbReference type="Google" id="ProtNLM"/>
    </source>
</evidence>
<proteinExistence type="predicted"/>
<dbReference type="PROSITE" id="PS51318">
    <property type="entry name" value="TAT"/>
    <property type="match status" value="1"/>
</dbReference>